<organism evidence="2 3">
    <name type="scientific">Vigna angularis var. angularis</name>
    <dbReference type="NCBI Taxonomy" id="157739"/>
    <lineage>
        <taxon>Eukaryota</taxon>
        <taxon>Viridiplantae</taxon>
        <taxon>Streptophyta</taxon>
        <taxon>Embryophyta</taxon>
        <taxon>Tracheophyta</taxon>
        <taxon>Spermatophyta</taxon>
        <taxon>Magnoliopsida</taxon>
        <taxon>eudicotyledons</taxon>
        <taxon>Gunneridae</taxon>
        <taxon>Pentapetalae</taxon>
        <taxon>rosids</taxon>
        <taxon>fabids</taxon>
        <taxon>Fabales</taxon>
        <taxon>Fabaceae</taxon>
        <taxon>Papilionoideae</taxon>
        <taxon>50 kb inversion clade</taxon>
        <taxon>NPAAA clade</taxon>
        <taxon>indigoferoid/millettioid clade</taxon>
        <taxon>Phaseoleae</taxon>
        <taxon>Vigna</taxon>
    </lineage>
</organism>
<gene>
    <name evidence="2" type="primary">Vigan.01G447300</name>
    <name evidence="2" type="ORF">VIGAN_01447300</name>
</gene>
<reference evidence="2 3" key="1">
    <citation type="journal article" date="2015" name="Sci. Rep.">
        <title>The power of single molecule real-time sequencing technology in the de novo assembly of a eukaryotic genome.</title>
        <authorList>
            <person name="Sakai H."/>
            <person name="Naito K."/>
            <person name="Ogiso-Tanaka E."/>
            <person name="Takahashi Y."/>
            <person name="Iseki K."/>
            <person name="Muto C."/>
            <person name="Satou K."/>
            <person name="Teruya K."/>
            <person name="Shiroma A."/>
            <person name="Shimoji M."/>
            <person name="Hirano T."/>
            <person name="Itoh T."/>
            <person name="Kaga A."/>
            <person name="Tomooka N."/>
        </authorList>
    </citation>
    <scope>NUCLEOTIDE SEQUENCE [LARGE SCALE GENOMIC DNA]</scope>
    <source>
        <strain evidence="3">cv. Shumari</strain>
    </source>
</reference>
<feature type="non-terminal residue" evidence="2">
    <location>
        <position position="1"/>
    </location>
</feature>
<dbReference type="AlphaFoldDB" id="A0A0S3R7F7"/>
<accession>A0A0S3R7F7</accession>
<name>A0A0S3R7F7_PHAAN</name>
<sequence length="71" mass="7825">ANLSIIWGGSQDGTSNNMQENRNSNRVLTKTFSASATENEGSKTKHIFVSKTSQGRKESKSNHNNGLKMRL</sequence>
<keyword evidence="3" id="KW-1185">Reference proteome</keyword>
<evidence type="ECO:0000313" key="3">
    <source>
        <dbReference type="Proteomes" id="UP000291084"/>
    </source>
</evidence>
<evidence type="ECO:0000313" key="2">
    <source>
        <dbReference type="EMBL" id="BAT76465.1"/>
    </source>
</evidence>
<protein>
    <submittedName>
        <fullName evidence="2">Uncharacterized protein</fullName>
    </submittedName>
</protein>
<dbReference type="Proteomes" id="UP000291084">
    <property type="component" value="Chromosome 1"/>
</dbReference>
<feature type="compositionally biased region" description="Polar residues" evidence="1">
    <location>
        <begin position="12"/>
        <end position="39"/>
    </location>
</feature>
<dbReference type="EMBL" id="AP015034">
    <property type="protein sequence ID" value="BAT76465.1"/>
    <property type="molecule type" value="Genomic_DNA"/>
</dbReference>
<evidence type="ECO:0000256" key="1">
    <source>
        <dbReference type="SAM" id="MobiDB-lite"/>
    </source>
</evidence>
<proteinExistence type="predicted"/>
<feature type="region of interest" description="Disordered" evidence="1">
    <location>
        <begin position="1"/>
        <end position="71"/>
    </location>
</feature>